<dbReference type="EMBL" id="RBXN01000010">
    <property type="protein sequence ID" value="RKT49560.1"/>
    <property type="molecule type" value="Genomic_DNA"/>
</dbReference>
<evidence type="ECO:0000313" key="1">
    <source>
        <dbReference type="EMBL" id="RKT49560.1"/>
    </source>
</evidence>
<name>A0A495VKY7_9BACT</name>
<gene>
    <name evidence="1" type="ORF">BC742_2571</name>
</gene>
<organism evidence="1 2">
    <name type="scientific">Coprobacter fastidiosus NSB1 = JCM 33896</name>
    <dbReference type="NCBI Taxonomy" id="1349822"/>
    <lineage>
        <taxon>Bacteria</taxon>
        <taxon>Pseudomonadati</taxon>
        <taxon>Bacteroidota</taxon>
        <taxon>Bacteroidia</taxon>
        <taxon>Bacteroidales</taxon>
        <taxon>Barnesiellaceae</taxon>
        <taxon>Coprobacter</taxon>
    </lineage>
</organism>
<sequence length="45" mass="5238">MKSVNEEIAMLRYQIQRYQAVKNGAKCQELNAKLRVLTQKQETAI</sequence>
<protein>
    <submittedName>
        <fullName evidence="1">Uncharacterized protein</fullName>
    </submittedName>
</protein>
<evidence type="ECO:0000313" key="2">
    <source>
        <dbReference type="Proteomes" id="UP000269493"/>
    </source>
</evidence>
<keyword evidence="2" id="KW-1185">Reference proteome</keyword>
<dbReference type="Proteomes" id="UP000269493">
    <property type="component" value="Unassembled WGS sequence"/>
</dbReference>
<reference evidence="1 2" key="1">
    <citation type="submission" date="2018-10" db="EMBL/GenBank/DDBJ databases">
        <title>Genomic Encyclopedia of Archaeal and Bacterial Type Strains, Phase II (KMG-II): from individual species to whole genera.</title>
        <authorList>
            <person name="Goeker M."/>
        </authorList>
    </citation>
    <scope>NUCLEOTIDE SEQUENCE [LARGE SCALE GENOMIC DNA]</scope>
    <source>
        <strain evidence="1 2">NSB1</strain>
    </source>
</reference>
<proteinExistence type="predicted"/>
<accession>A0A495VKY7</accession>
<dbReference type="AlphaFoldDB" id="A0A495VKY7"/>
<comment type="caution">
    <text evidence="1">The sequence shown here is derived from an EMBL/GenBank/DDBJ whole genome shotgun (WGS) entry which is preliminary data.</text>
</comment>